<dbReference type="SMART" id="SM00829">
    <property type="entry name" value="PKS_ER"/>
    <property type="match status" value="1"/>
</dbReference>
<accession>A0A1G8WSC1</accession>
<dbReference type="EMBL" id="FNFL01000001">
    <property type="protein sequence ID" value="SDJ80490.1"/>
    <property type="molecule type" value="Genomic_DNA"/>
</dbReference>
<sequence length="326" mass="35274">MKAIVVNQPGGADQLQVCEREKPEPKPGELLIKVKAAAINRTDIINREAKSGYLDLPILGIEVAGIVEVANTDTKIPAGTRVMGLVNGGGYAEYAVMPADRAMVIPDSLSYKQAAAIPEVFLTAYQTLFWLGELKENETALIHAGGSGVGTAAIQLAKQLAGARVITTAGSQEKLDFCRSLGADVEINYKEQDFDEKVLEATNGQGAAVILDFIGASYYRKNLASLQVDGRWVLIGLLGGAQLENINLMDLMMKRVQLKATLLTPRTDQYKAALTADFAGRALPLFEQNKLKPVIDTVFAMGDIQQAHQRMESNQNIGKIILNMDE</sequence>
<keyword evidence="5" id="KW-1185">Reference proteome</keyword>
<evidence type="ECO:0000313" key="4">
    <source>
        <dbReference type="EMBL" id="SDJ80490.1"/>
    </source>
</evidence>
<keyword evidence="1" id="KW-0521">NADP</keyword>
<evidence type="ECO:0000256" key="2">
    <source>
        <dbReference type="ARBA" id="ARBA00023002"/>
    </source>
</evidence>
<dbReference type="InterPro" id="IPR014189">
    <property type="entry name" value="Quinone_OxRdtase_PIG3"/>
</dbReference>
<name>A0A1G8WSC1_9BACI</name>
<dbReference type="NCBIfam" id="TIGR02824">
    <property type="entry name" value="quinone_pig3"/>
    <property type="match status" value="1"/>
</dbReference>
<dbReference type="Pfam" id="PF08240">
    <property type="entry name" value="ADH_N"/>
    <property type="match status" value="1"/>
</dbReference>
<gene>
    <name evidence="4" type="ORF">SAMN05216243_0937</name>
</gene>
<evidence type="ECO:0000256" key="1">
    <source>
        <dbReference type="ARBA" id="ARBA00022857"/>
    </source>
</evidence>
<dbReference type="PANTHER" id="PTHR48106">
    <property type="entry name" value="QUINONE OXIDOREDUCTASE PIG3-RELATED"/>
    <property type="match status" value="1"/>
</dbReference>
<keyword evidence="2" id="KW-0560">Oxidoreductase</keyword>
<dbReference type="PANTHER" id="PTHR48106:SF18">
    <property type="entry name" value="QUINONE OXIDOREDUCTASE PIG3"/>
    <property type="match status" value="1"/>
</dbReference>
<dbReference type="InterPro" id="IPR013149">
    <property type="entry name" value="ADH-like_C"/>
</dbReference>
<reference evidence="4 5" key="1">
    <citation type="submission" date="2016-10" db="EMBL/GenBank/DDBJ databases">
        <authorList>
            <person name="de Groot N.N."/>
        </authorList>
    </citation>
    <scope>NUCLEOTIDE SEQUENCE [LARGE SCALE GENOMIC DNA]</scope>
    <source>
        <strain evidence="4 5">CGMCC 1.6502</strain>
    </source>
</reference>
<dbReference type="Pfam" id="PF00107">
    <property type="entry name" value="ADH_zinc_N"/>
    <property type="match status" value="1"/>
</dbReference>
<dbReference type="AlphaFoldDB" id="A0A1G8WSC1"/>
<dbReference type="Gene3D" id="3.40.50.720">
    <property type="entry name" value="NAD(P)-binding Rossmann-like Domain"/>
    <property type="match status" value="1"/>
</dbReference>
<protein>
    <submittedName>
        <fullName evidence="4">Putative NAD(P)H quinone oxidoreductase, PIG3 family</fullName>
    </submittedName>
</protein>
<dbReference type="SUPFAM" id="SSF50129">
    <property type="entry name" value="GroES-like"/>
    <property type="match status" value="1"/>
</dbReference>
<dbReference type="STRING" id="407036.SAMN05216243_0937"/>
<dbReference type="Gene3D" id="3.90.180.10">
    <property type="entry name" value="Medium-chain alcohol dehydrogenases, catalytic domain"/>
    <property type="match status" value="1"/>
</dbReference>
<feature type="domain" description="Enoyl reductase (ER)" evidence="3">
    <location>
        <begin position="10"/>
        <end position="322"/>
    </location>
</feature>
<organism evidence="4 5">
    <name type="scientific">Sediminibacillus albus</name>
    <dbReference type="NCBI Taxonomy" id="407036"/>
    <lineage>
        <taxon>Bacteria</taxon>
        <taxon>Bacillati</taxon>
        <taxon>Bacillota</taxon>
        <taxon>Bacilli</taxon>
        <taxon>Bacillales</taxon>
        <taxon>Bacillaceae</taxon>
        <taxon>Sediminibacillus</taxon>
    </lineage>
</organism>
<dbReference type="InterPro" id="IPR020843">
    <property type="entry name" value="ER"/>
</dbReference>
<dbReference type="RefSeq" id="WP_093211501.1">
    <property type="nucleotide sequence ID" value="NZ_FNFL01000001.1"/>
</dbReference>
<dbReference type="SUPFAM" id="SSF51735">
    <property type="entry name" value="NAD(P)-binding Rossmann-fold domains"/>
    <property type="match status" value="1"/>
</dbReference>
<dbReference type="Proteomes" id="UP000198694">
    <property type="component" value="Unassembled WGS sequence"/>
</dbReference>
<dbReference type="GO" id="GO:0016651">
    <property type="term" value="F:oxidoreductase activity, acting on NAD(P)H"/>
    <property type="evidence" value="ECO:0007669"/>
    <property type="project" value="TreeGrafter"/>
</dbReference>
<dbReference type="CDD" id="cd05276">
    <property type="entry name" value="p53_inducible_oxidoreductase"/>
    <property type="match status" value="1"/>
</dbReference>
<dbReference type="InterPro" id="IPR011032">
    <property type="entry name" value="GroES-like_sf"/>
</dbReference>
<dbReference type="InterPro" id="IPR036291">
    <property type="entry name" value="NAD(P)-bd_dom_sf"/>
</dbReference>
<evidence type="ECO:0000313" key="5">
    <source>
        <dbReference type="Proteomes" id="UP000198694"/>
    </source>
</evidence>
<evidence type="ECO:0000259" key="3">
    <source>
        <dbReference type="SMART" id="SM00829"/>
    </source>
</evidence>
<dbReference type="InterPro" id="IPR013154">
    <property type="entry name" value="ADH-like_N"/>
</dbReference>
<dbReference type="GO" id="GO:0070402">
    <property type="term" value="F:NADPH binding"/>
    <property type="evidence" value="ECO:0007669"/>
    <property type="project" value="TreeGrafter"/>
</dbReference>
<proteinExistence type="predicted"/>
<dbReference type="OrthoDB" id="9792162at2"/>